<feature type="domain" description="Ion transport" evidence="9">
    <location>
        <begin position="721"/>
        <end position="922"/>
    </location>
</feature>
<sequence length="1402" mass="163002">MGAILSKIRGKVGQANASEKKKGINLDEHPILKTLTSQRKVEAMLRESDLKSQLMKGVFSKDIQKVLGELDQIKSEGDQKKYEHDLTLAFWFSIHIENLEMSKQLIDREFLLKQLVACALIQKQVLENEESEEESEGNNWNDDGPQDDNQSGEQESQNLTEEEKEKDDQNHLQLEGGESDDEMMDEDKKEDDEPTLTLKPPAYGHSELAAALKKAQQMKEEQRKLEEEKQSAETLAAIGIDEETINRTQLKDQAELLRVKTSFRAKFHNLMTNVLKISLQKEEEKLACIIIAYYEVVLEEEMIIRAITQNNYEFLQFTWAFDKNYIGIRNKNDAMFIHYEQLFDLIKKNRFVEKDLGPRAEQVALYRDDFRKVLEWKIISLDNILKALLIHHEDELAVEYMGYYSHFLDKELFIHCMRNGNTEFLQQALLLAAFDKMIFREDSVITEILEILSQGHRTNFLMNVLTLVDISVWKNKHLKELVEIISDYVEENYDKNRLLLSPNPLQSITLAAELLKKVANSRRKFENECNKIQNQLLELGKMYSSKIEDEKYYESLIMGVDFRGRTVLKTITQNTFEPLMDEEDPKAENLMVMIWHGNDATKCDGNIFGYSNLSHIIMTRAKKQSGKNQTLMSMITNSYNANFKVDYSFQYTYRSQAISFYFYKEFFCALAMLVIFQYINYQYLILFSNNYINSDDTADSATPTTETSINRIIRSVREYVDWNFFALFFSCALIFQMILKILFNICARQRIGVDKWTIMDSLSAILNIAAVQVIQRVPPETYLKPKMKDLIDYFMILVLCVCWLRFFVYFLVVRSISKLLLTLLAMIGDTLSFMFIVCCFILIMASVFTTLYQDTNPEKYGGLALTVRTLFDAAIGQYDYENMEGRELSHSILLIGHVFFSNILLMNYLIAILSTTYENMKQSGIFRYKVNLYKYCERFMIAFADRDYGEIVLHPPPVSYLSAMMIPFLVSRKAMMYISKGFSYMMYWLENIFFVMAFAGFELAILPIAYIKVWINIIKNSMGVLNTIVNCLVWLLIGIFMMIFLLFRDVLNLLIILSYHNGCKKASAQAVEDLNIEDNKIKVYNETRATVISLYQRLQKHMRQEQIDDNDEDMDFDDDIFPIKDDENMNEDFLYVVKKSLIIDEWKKRRTNSVKQKKIQEKLAGNKSSALGNLMAVSFRKQLQRQASGLNVKNSKQGALPNEKDSLWGGLRGSQNMKANQQNRPKDLTNHLRVVFLDRLKNSAVNQNDGDDVDMSDFAIEESEIQLVDEFLTKFTIVSESSMNEHLDIMLMLKALPNKVMRNSLKQTDLFNFRIFQESLIAYQNLDIVNAFEYFDDKNRERVQNVKDKLMNQRTNLNDVKDILDLVKIKIERNEQYFQQQKGMTSPANGESAPKITSGNLK</sequence>
<evidence type="ECO:0000256" key="4">
    <source>
        <dbReference type="ARBA" id="ARBA00022989"/>
    </source>
</evidence>
<dbReference type="Gene3D" id="1.10.287.70">
    <property type="match status" value="1"/>
</dbReference>
<evidence type="ECO:0000256" key="6">
    <source>
        <dbReference type="SAM" id="Coils"/>
    </source>
</evidence>
<evidence type="ECO:0000313" key="10">
    <source>
        <dbReference type="EMBL" id="CDW87832.1"/>
    </source>
</evidence>
<dbReference type="InParanoid" id="A0A078B3N3"/>
<keyword evidence="3" id="KW-0677">Repeat</keyword>
<accession>A0A078B3N3</accession>
<name>A0A078B3N3_STYLE</name>
<feature type="region of interest" description="Disordered" evidence="7">
    <location>
        <begin position="1378"/>
        <end position="1402"/>
    </location>
</feature>
<dbReference type="InterPro" id="IPR024862">
    <property type="entry name" value="TRPV"/>
</dbReference>
<organism evidence="10 11">
    <name type="scientific">Stylonychia lemnae</name>
    <name type="common">Ciliate</name>
    <dbReference type="NCBI Taxonomy" id="5949"/>
    <lineage>
        <taxon>Eukaryota</taxon>
        <taxon>Sar</taxon>
        <taxon>Alveolata</taxon>
        <taxon>Ciliophora</taxon>
        <taxon>Intramacronucleata</taxon>
        <taxon>Spirotrichea</taxon>
        <taxon>Stichotrichia</taxon>
        <taxon>Sporadotrichida</taxon>
        <taxon>Oxytrichidae</taxon>
        <taxon>Stylonychinae</taxon>
        <taxon>Stylonychia</taxon>
    </lineage>
</organism>
<evidence type="ECO:0000313" key="11">
    <source>
        <dbReference type="Proteomes" id="UP000039865"/>
    </source>
</evidence>
<dbReference type="GO" id="GO:0005216">
    <property type="term" value="F:monoatomic ion channel activity"/>
    <property type="evidence" value="ECO:0007669"/>
    <property type="project" value="InterPro"/>
</dbReference>
<dbReference type="Proteomes" id="UP000039865">
    <property type="component" value="Unassembled WGS sequence"/>
</dbReference>
<evidence type="ECO:0000256" key="8">
    <source>
        <dbReference type="SAM" id="Phobius"/>
    </source>
</evidence>
<keyword evidence="5 8" id="KW-0472">Membrane</keyword>
<feature type="region of interest" description="Disordered" evidence="7">
    <location>
        <begin position="128"/>
        <end position="202"/>
    </location>
</feature>
<feature type="transmembrane region" description="Helical" evidence="8">
    <location>
        <begin position="660"/>
        <end position="679"/>
    </location>
</feature>
<feature type="transmembrane region" description="Helical" evidence="8">
    <location>
        <begin position="992"/>
        <end position="1015"/>
    </location>
</feature>
<dbReference type="PANTHER" id="PTHR10582">
    <property type="entry name" value="TRANSIENT RECEPTOR POTENTIAL ION CHANNEL PROTEIN"/>
    <property type="match status" value="1"/>
</dbReference>
<evidence type="ECO:0000259" key="9">
    <source>
        <dbReference type="Pfam" id="PF00520"/>
    </source>
</evidence>
<feature type="transmembrane region" description="Helical" evidence="8">
    <location>
        <begin position="724"/>
        <end position="743"/>
    </location>
</feature>
<dbReference type="PANTHER" id="PTHR10582:SF2">
    <property type="entry name" value="INACTIVE"/>
    <property type="match status" value="1"/>
</dbReference>
<dbReference type="GO" id="GO:0005886">
    <property type="term" value="C:plasma membrane"/>
    <property type="evidence" value="ECO:0007669"/>
    <property type="project" value="TreeGrafter"/>
</dbReference>
<feature type="transmembrane region" description="Helical" evidence="8">
    <location>
        <begin position="794"/>
        <end position="812"/>
    </location>
</feature>
<gene>
    <name evidence="10" type="primary">Contig10520.g11232</name>
    <name evidence="10" type="ORF">STYLEM_16945</name>
</gene>
<feature type="coiled-coil region" evidence="6">
    <location>
        <begin position="205"/>
        <end position="260"/>
    </location>
</feature>
<feature type="transmembrane region" description="Helical" evidence="8">
    <location>
        <begin position="951"/>
        <end position="971"/>
    </location>
</feature>
<feature type="compositionally biased region" description="Acidic residues" evidence="7">
    <location>
        <begin position="177"/>
        <end position="194"/>
    </location>
</feature>
<feature type="transmembrane region" description="Helical" evidence="8">
    <location>
        <begin position="819"/>
        <end position="848"/>
    </location>
</feature>
<reference evidence="10 11" key="1">
    <citation type="submission" date="2014-06" db="EMBL/GenBank/DDBJ databases">
        <authorList>
            <person name="Swart Estienne"/>
        </authorList>
    </citation>
    <scope>NUCLEOTIDE SEQUENCE [LARGE SCALE GENOMIC DNA]</scope>
    <source>
        <strain evidence="10 11">130c</strain>
    </source>
</reference>
<dbReference type="EMBL" id="CCKQ01015977">
    <property type="protein sequence ID" value="CDW87832.1"/>
    <property type="molecule type" value="Genomic_DNA"/>
</dbReference>
<protein>
    <recommendedName>
        <fullName evidence="9">Ion transport domain-containing protein</fullName>
    </recommendedName>
</protein>
<evidence type="ECO:0000256" key="5">
    <source>
        <dbReference type="ARBA" id="ARBA00023136"/>
    </source>
</evidence>
<feature type="coiled-coil region" evidence="6">
    <location>
        <begin position="515"/>
        <end position="542"/>
    </location>
</feature>
<feature type="compositionally biased region" description="Basic and acidic residues" evidence="7">
    <location>
        <begin position="161"/>
        <end position="170"/>
    </location>
</feature>
<keyword evidence="11" id="KW-1185">Reference proteome</keyword>
<keyword evidence="2 8" id="KW-0812">Transmembrane</keyword>
<keyword evidence="4 8" id="KW-1133">Transmembrane helix</keyword>
<dbReference type="Pfam" id="PF00520">
    <property type="entry name" value="Ion_trans"/>
    <property type="match status" value="1"/>
</dbReference>
<evidence type="ECO:0000256" key="1">
    <source>
        <dbReference type="ARBA" id="ARBA00004141"/>
    </source>
</evidence>
<evidence type="ECO:0000256" key="3">
    <source>
        <dbReference type="ARBA" id="ARBA00022737"/>
    </source>
</evidence>
<feature type="transmembrane region" description="Helical" evidence="8">
    <location>
        <begin position="892"/>
        <end position="913"/>
    </location>
</feature>
<dbReference type="OrthoDB" id="197980at2759"/>
<feature type="compositionally biased region" description="Polar residues" evidence="7">
    <location>
        <begin position="147"/>
        <end position="159"/>
    </location>
</feature>
<feature type="transmembrane region" description="Helical" evidence="8">
    <location>
        <begin position="1027"/>
        <end position="1047"/>
    </location>
</feature>
<comment type="subcellular location">
    <subcellularLocation>
        <location evidence="1">Membrane</location>
        <topology evidence="1">Multi-pass membrane protein</topology>
    </subcellularLocation>
</comment>
<dbReference type="GO" id="GO:0098703">
    <property type="term" value="P:calcium ion import across plasma membrane"/>
    <property type="evidence" value="ECO:0007669"/>
    <property type="project" value="TreeGrafter"/>
</dbReference>
<keyword evidence="6" id="KW-0175">Coiled coil</keyword>
<dbReference type="InterPro" id="IPR005821">
    <property type="entry name" value="Ion_trans_dom"/>
</dbReference>
<evidence type="ECO:0000256" key="2">
    <source>
        <dbReference type="ARBA" id="ARBA00022692"/>
    </source>
</evidence>
<evidence type="ECO:0000256" key="7">
    <source>
        <dbReference type="SAM" id="MobiDB-lite"/>
    </source>
</evidence>
<proteinExistence type="predicted"/>